<name>A0A369L1D1_9BACT</name>
<feature type="binding site" evidence="2">
    <location>
        <begin position="193"/>
        <end position="194"/>
    </location>
    <ligand>
        <name>UDP-N-acetyl-alpha-D-muramoyl-L-alanyl-D-glutamate</name>
        <dbReference type="ChEBI" id="CHEBI:83900"/>
    </ligand>
</feature>
<dbReference type="AlphaFoldDB" id="A0A369L1D1"/>
<dbReference type="InterPro" id="IPR036615">
    <property type="entry name" value="Mur_ligase_C_dom_sf"/>
</dbReference>
<dbReference type="Gene3D" id="3.90.190.20">
    <property type="entry name" value="Mur ligase, C-terminal domain"/>
    <property type="match status" value="1"/>
</dbReference>
<keyword evidence="2" id="KW-0067">ATP-binding</keyword>
<comment type="caution">
    <text evidence="2">Lacks conserved residue(s) required for the propagation of feature annotation.</text>
</comment>
<dbReference type="UniPathway" id="UPA00219"/>
<comment type="subcellular location">
    <subcellularLocation>
        <location evidence="2 3">Cytoplasm</location>
    </subcellularLocation>
</comment>
<reference evidence="6" key="1">
    <citation type="submission" date="2018-04" db="EMBL/GenBank/DDBJ databases">
        <title>Draft genome sequence of the Candidatus Spirobacillus cienkowskii, a pathogen of freshwater Daphnia species, reconstructed from hemolymph metagenomic reads.</title>
        <authorList>
            <person name="Bresciani L."/>
            <person name="Lemos L.N."/>
            <person name="Wale N."/>
            <person name="Lin J.Y."/>
            <person name="Fernandes G.R."/>
            <person name="Duffy M.A."/>
            <person name="Rodrigues J.M."/>
        </authorList>
    </citation>
    <scope>NUCLEOTIDE SEQUENCE [LARGE SCALE GENOMIC DNA]</scope>
    <source>
        <strain evidence="6">Binning01</strain>
    </source>
</reference>
<dbReference type="Proteomes" id="UP000253934">
    <property type="component" value="Unassembled WGS sequence"/>
</dbReference>
<comment type="catalytic activity">
    <reaction evidence="2">
        <text>UDP-N-acetyl-alpha-D-muramoyl-L-alanyl-D-glutamate + meso-2,6-diaminopimelate + ATP = UDP-N-acetyl-alpha-D-muramoyl-L-alanyl-gamma-D-glutamyl-meso-2,6-diaminopimelate + ADP + phosphate + H(+)</text>
        <dbReference type="Rhea" id="RHEA:23676"/>
        <dbReference type="ChEBI" id="CHEBI:15378"/>
        <dbReference type="ChEBI" id="CHEBI:30616"/>
        <dbReference type="ChEBI" id="CHEBI:43474"/>
        <dbReference type="ChEBI" id="CHEBI:57791"/>
        <dbReference type="ChEBI" id="CHEBI:83900"/>
        <dbReference type="ChEBI" id="CHEBI:83905"/>
        <dbReference type="ChEBI" id="CHEBI:456216"/>
        <dbReference type="EC" id="6.3.2.13"/>
    </reaction>
</comment>
<evidence type="ECO:0000259" key="4">
    <source>
        <dbReference type="Pfam" id="PF02875"/>
    </source>
</evidence>
<dbReference type="NCBIfam" id="TIGR01085">
    <property type="entry name" value="murE"/>
    <property type="match status" value="1"/>
</dbReference>
<dbReference type="Pfam" id="PF02875">
    <property type="entry name" value="Mur_ligase_C"/>
    <property type="match status" value="1"/>
</dbReference>
<dbReference type="GO" id="GO:0008360">
    <property type="term" value="P:regulation of cell shape"/>
    <property type="evidence" value="ECO:0007669"/>
    <property type="project" value="UniProtKB-KW"/>
</dbReference>
<dbReference type="SUPFAM" id="SSF53623">
    <property type="entry name" value="MurD-like peptide ligases, catalytic domain"/>
    <property type="match status" value="1"/>
</dbReference>
<comment type="caution">
    <text evidence="6">The sequence shown here is derived from an EMBL/GenBank/DDBJ whole genome shotgun (WGS) entry which is preliminary data.</text>
</comment>
<evidence type="ECO:0000256" key="2">
    <source>
        <dbReference type="HAMAP-Rule" id="MF_00208"/>
    </source>
</evidence>
<dbReference type="PANTHER" id="PTHR23135:SF4">
    <property type="entry name" value="UDP-N-ACETYLMURAMOYL-L-ALANYL-D-GLUTAMATE--2,6-DIAMINOPIMELATE LIGASE MURE HOMOLOG, CHLOROPLASTIC"/>
    <property type="match status" value="1"/>
</dbReference>
<dbReference type="PANTHER" id="PTHR23135">
    <property type="entry name" value="MUR LIGASE FAMILY MEMBER"/>
    <property type="match status" value="1"/>
</dbReference>
<feature type="binding site" evidence="2">
    <location>
        <position position="532"/>
    </location>
    <ligand>
        <name>meso-2,6-diaminopimelate</name>
        <dbReference type="ChEBI" id="CHEBI:57791"/>
    </ligand>
</feature>
<dbReference type="HAMAP" id="MF_00208">
    <property type="entry name" value="MurE"/>
    <property type="match status" value="1"/>
</dbReference>
<keyword evidence="2 3" id="KW-0573">Peptidoglycan synthesis</keyword>
<dbReference type="NCBIfam" id="NF001126">
    <property type="entry name" value="PRK00139.1-4"/>
    <property type="match status" value="1"/>
</dbReference>
<feature type="binding site" evidence="2">
    <location>
        <begin position="149"/>
        <end position="155"/>
    </location>
    <ligand>
        <name>ATP</name>
        <dbReference type="ChEBI" id="CHEBI:30616"/>
    </ligand>
</feature>
<feature type="binding site" evidence="2">
    <location>
        <position position="220"/>
    </location>
    <ligand>
        <name>UDP-N-acetyl-alpha-D-muramoyl-L-alanyl-D-glutamate</name>
        <dbReference type="ChEBI" id="CHEBI:83900"/>
    </ligand>
</feature>
<dbReference type="EC" id="6.3.2.13" evidence="2"/>
<comment type="similarity">
    <text evidence="1 2">Belongs to the MurCDEF family. MurE subfamily.</text>
</comment>
<keyword evidence="2" id="KW-0963">Cytoplasm</keyword>
<dbReference type="GO" id="GO:0005524">
    <property type="term" value="F:ATP binding"/>
    <property type="evidence" value="ECO:0007669"/>
    <property type="project" value="UniProtKB-UniRule"/>
</dbReference>
<comment type="pathway">
    <text evidence="2 3">Cell wall biogenesis; peptidoglycan biosynthesis.</text>
</comment>
<dbReference type="InterPro" id="IPR013221">
    <property type="entry name" value="Mur_ligase_cen"/>
</dbReference>
<dbReference type="GO" id="GO:0005737">
    <property type="term" value="C:cytoplasm"/>
    <property type="evidence" value="ECO:0007669"/>
    <property type="project" value="UniProtKB-SubCell"/>
</dbReference>
<dbReference type="GO" id="GO:0071555">
    <property type="term" value="P:cell wall organization"/>
    <property type="evidence" value="ECO:0007669"/>
    <property type="project" value="UniProtKB-KW"/>
</dbReference>
<comment type="PTM">
    <text evidence="2">Carboxylation is probably crucial for Mg(2+) binding and, consequently, for the gamma-phosphate positioning of ATP.</text>
</comment>
<keyword evidence="2 6" id="KW-0436">Ligase</keyword>
<feature type="domain" description="Mur ligase C-terminal" evidence="4">
    <location>
        <begin position="395"/>
        <end position="530"/>
    </location>
</feature>
<dbReference type="EMBL" id="QOVW01000002">
    <property type="protein sequence ID" value="RDB37306.1"/>
    <property type="molecule type" value="Genomic_DNA"/>
</dbReference>
<keyword evidence="2 3" id="KW-0961">Cell wall biogenesis/degradation</keyword>
<feature type="binding site" evidence="2">
    <location>
        <position position="228"/>
    </location>
    <ligand>
        <name>UDP-N-acetyl-alpha-D-muramoyl-L-alanyl-D-glutamate</name>
        <dbReference type="ChEBI" id="CHEBI:83900"/>
    </ligand>
</feature>
<dbReference type="GO" id="GO:0000287">
    <property type="term" value="F:magnesium ion binding"/>
    <property type="evidence" value="ECO:0007669"/>
    <property type="project" value="UniProtKB-UniRule"/>
</dbReference>
<accession>A0A369L1D1</accession>
<evidence type="ECO:0000256" key="1">
    <source>
        <dbReference type="ARBA" id="ARBA00005898"/>
    </source>
</evidence>
<keyword evidence="2" id="KW-0460">Magnesium</keyword>
<dbReference type="Pfam" id="PF08245">
    <property type="entry name" value="Mur_ligase_M"/>
    <property type="match status" value="1"/>
</dbReference>
<keyword evidence="2 3" id="KW-0131">Cell cycle</keyword>
<feature type="binding site" evidence="2">
    <location>
        <position position="453"/>
    </location>
    <ligand>
        <name>meso-2,6-diaminopimelate</name>
        <dbReference type="ChEBI" id="CHEBI:57791"/>
    </ligand>
</feature>
<evidence type="ECO:0000259" key="5">
    <source>
        <dbReference type="Pfam" id="PF08245"/>
    </source>
</evidence>
<feature type="binding site" evidence="2">
    <location>
        <begin position="477"/>
        <end position="480"/>
    </location>
    <ligand>
        <name>meso-2,6-diaminopimelate</name>
        <dbReference type="ChEBI" id="CHEBI:57791"/>
    </ligand>
</feature>
<keyword evidence="2 3" id="KW-0133">Cell shape</keyword>
<dbReference type="GO" id="GO:0008765">
    <property type="term" value="F:UDP-N-acetylmuramoylalanyl-D-glutamate-2,6-diaminopimelate ligase activity"/>
    <property type="evidence" value="ECO:0007669"/>
    <property type="project" value="UniProtKB-UniRule"/>
</dbReference>
<proteinExistence type="inferred from homology"/>
<dbReference type="GO" id="GO:0009252">
    <property type="term" value="P:peptidoglycan biosynthetic process"/>
    <property type="evidence" value="ECO:0007669"/>
    <property type="project" value="UniProtKB-UniRule"/>
</dbReference>
<evidence type="ECO:0000256" key="3">
    <source>
        <dbReference type="RuleBase" id="RU004135"/>
    </source>
</evidence>
<organism evidence="6 7">
    <name type="scientific">Spirobacillus cienkowskii</name>
    <dbReference type="NCBI Taxonomy" id="495820"/>
    <lineage>
        <taxon>Bacteria</taxon>
        <taxon>Pseudomonadati</taxon>
        <taxon>Bdellovibrionota</taxon>
        <taxon>Oligoflexia</taxon>
        <taxon>Silvanigrellales</taxon>
        <taxon>Spirobacillus</taxon>
    </lineage>
</organism>
<feature type="binding site" evidence="2">
    <location>
        <position position="45"/>
    </location>
    <ligand>
        <name>UDP-N-acetyl-alpha-D-muramoyl-L-alanyl-D-glutamate</name>
        <dbReference type="ChEBI" id="CHEBI:83900"/>
    </ligand>
</feature>
<feature type="short sequence motif" description="Meso-diaminopimelate recognition motif" evidence="2">
    <location>
        <begin position="477"/>
        <end position="480"/>
    </location>
</feature>
<protein>
    <recommendedName>
        <fullName evidence="2">UDP-N-acetylmuramoyl-L-alanyl-D-glutamate--2,6-diaminopimelate ligase</fullName>
        <ecNumber evidence="2">6.3.2.13</ecNumber>
    </recommendedName>
    <alternativeName>
        <fullName evidence="2">Meso-A2pm-adding enzyme</fullName>
    </alternativeName>
    <alternativeName>
        <fullName evidence="2">Meso-diaminopimelate-adding enzyme</fullName>
    </alternativeName>
    <alternativeName>
        <fullName evidence="2">UDP-MurNAc-L-Ala-D-Glu:meso-diaminopimelate ligase</fullName>
    </alternativeName>
    <alternativeName>
        <fullName evidence="2">UDP-MurNAc-tripeptide synthetase</fullName>
    </alternativeName>
    <alternativeName>
        <fullName evidence="2">UDP-N-acetylmuramyl-tripeptide synthetase</fullName>
    </alternativeName>
</protein>
<keyword evidence="2 3" id="KW-0132">Cell division</keyword>
<dbReference type="Gene3D" id="3.40.1190.10">
    <property type="entry name" value="Mur-like, catalytic domain"/>
    <property type="match status" value="1"/>
</dbReference>
<comment type="cofactor">
    <cofactor evidence="2">
        <name>Mg(2+)</name>
        <dbReference type="ChEBI" id="CHEBI:18420"/>
    </cofactor>
</comment>
<evidence type="ECO:0000313" key="6">
    <source>
        <dbReference type="EMBL" id="RDB37306.1"/>
    </source>
</evidence>
<feature type="modified residue" description="N6-carboxylysine" evidence="2">
    <location>
        <position position="260"/>
    </location>
</feature>
<gene>
    <name evidence="2" type="primary">murE</name>
    <name evidence="6" type="ORF">DCC88_00500</name>
</gene>
<dbReference type="InterPro" id="IPR005761">
    <property type="entry name" value="UDP-N-AcMur-Glu-dNH2Pim_ligase"/>
</dbReference>
<evidence type="ECO:0000313" key="7">
    <source>
        <dbReference type="Proteomes" id="UP000253934"/>
    </source>
</evidence>
<sequence>MSSSFKIENLKISLEKLFKILQKNNLTNSKKISQTKKMFNIFINSKDINKYYSNNIKKDSFIYFSRHGEKFDGHQMVEDILASKNYFVGNHERLIFIAEKKKYASDWVSKIISNKYFINVKDVENSIYAVFENYYLSKSKNLSIIAVTGTNGKTSVVQLTSQLIHEINNEDTIRIGTFGIQYKNQILDSSHVTTPDYPMLLQILNLAHKINTNKIIMEATSHGLNENRLGNVKVDVAIFTNLTQDHLDYHKNMHNYLNAKLLLFKNKLKNNGTAIICTNNDYWENFADSAIGKKRKLIGIGSKNTLKIFFEKFSTKFKEVKFLIVNNSLSSFSGISGLIELYGKSGLIAQSSFKSSLIGSFQFDNLLCALATQLNSGFSLAEITKKISNIKNVSGRLEVVTLSDKSLTNHPTVIVDYAHTPDALEKVLKTCRDILKNTSKGKLITVFGCGGDRDATKRPIMGKIASELSDLVIITSDNPRTEDPVKIIADICFGIQNLKNCFKYVDRKAAIKYAIQIATANDFVIIAGKGHENYQIIGENKISFSDSKIALSILQEEANSG</sequence>
<dbReference type="InterPro" id="IPR004101">
    <property type="entry name" value="Mur_ligase_C"/>
</dbReference>
<keyword evidence="7" id="KW-1185">Reference proteome</keyword>
<dbReference type="InterPro" id="IPR036565">
    <property type="entry name" value="Mur-like_cat_sf"/>
</dbReference>
<feature type="domain" description="Mur ligase central" evidence="5">
    <location>
        <begin position="147"/>
        <end position="372"/>
    </location>
</feature>
<dbReference type="GO" id="GO:0051301">
    <property type="term" value="P:cell division"/>
    <property type="evidence" value="ECO:0007669"/>
    <property type="project" value="UniProtKB-KW"/>
</dbReference>
<dbReference type="SUPFAM" id="SSF53244">
    <property type="entry name" value="MurD-like peptide ligases, peptide-binding domain"/>
    <property type="match status" value="1"/>
</dbReference>
<comment type="function">
    <text evidence="2">Catalyzes the addition of meso-diaminopimelic acid to the nucleotide precursor UDP-N-acetylmuramoyl-L-alanyl-D-glutamate (UMAG) in the biosynthesis of bacterial cell-wall peptidoglycan.</text>
</comment>
<feature type="binding site" evidence="2">
    <location>
        <position position="528"/>
    </location>
    <ligand>
        <name>meso-2,6-diaminopimelate</name>
        <dbReference type="ChEBI" id="CHEBI:57791"/>
    </ligand>
</feature>
<keyword evidence="2" id="KW-0547">Nucleotide-binding</keyword>